<feature type="transmembrane region" description="Helical" evidence="1">
    <location>
        <begin position="62"/>
        <end position="79"/>
    </location>
</feature>
<dbReference type="AlphaFoldDB" id="A0A518DVM8"/>
<gene>
    <name evidence="2" type="ORF">Pla8534_37090</name>
</gene>
<name>A0A518DVM8_9BACT</name>
<evidence type="ECO:0000313" key="2">
    <source>
        <dbReference type="EMBL" id="QDU95890.1"/>
    </source>
</evidence>
<evidence type="ECO:0000313" key="3">
    <source>
        <dbReference type="Proteomes" id="UP000317648"/>
    </source>
</evidence>
<keyword evidence="1" id="KW-1133">Transmembrane helix</keyword>
<sequence length="138" mass="15698">MPDNRFLDAVFACRLLLLEDAANTKSQSSELYFDRGAMEWVITPWRTTQPCEKPRFPAFENFFAMMLFPIIAFVVFLVAGRILEELTWGDIGFLLVAAVVVFLSCIILDLHPMFFSVALSLADIGLLLWIFNGDLTIR</sequence>
<feature type="transmembrane region" description="Helical" evidence="1">
    <location>
        <begin position="91"/>
        <end position="108"/>
    </location>
</feature>
<keyword evidence="1" id="KW-0812">Transmembrane</keyword>
<dbReference type="KEGG" id="lcre:Pla8534_37090"/>
<organism evidence="2 3">
    <name type="scientific">Lignipirellula cremea</name>
    <dbReference type="NCBI Taxonomy" id="2528010"/>
    <lineage>
        <taxon>Bacteria</taxon>
        <taxon>Pseudomonadati</taxon>
        <taxon>Planctomycetota</taxon>
        <taxon>Planctomycetia</taxon>
        <taxon>Pirellulales</taxon>
        <taxon>Pirellulaceae</taxon>
        <taxon>Lignipirellula</taxon>
    </lineage>
</organism>
<dbReference type="Proteomes" id="UP000317648">
    <property type="component" value="Chromosome"/>
</dbReference>
<dbReference type="EMBL" id="CP036433">
    <property type="protein sequence ID" value="QDU95890.1"/>
    <property type="molecule type" value="Genomic_DNA"/>
</dbReference>
<reference evidence="2 3" key="1">
    <citation type="submission" date="2019-02" db="EMBL/GenBank/DDBJ databases">
        <title>Deep-cultivation of Planctomycetes and their phenomic and genomic characterization uncovers novel biology.</title>
        <authorList>
            <person name="Wiegand S."/>
            <person name="Jogler M."/>
            <person name="Boedeker C."/>
            <person name="Pinto D."/>
            <person name="Vollmers J."/>
            <person name="Rivas-Marin E."/>
            <person name="Kohn T."/>
            <person name="Peeters S.H."/>
            <person name="Heuer A."/>
            <person name="Rast P."/>
            <person name="Oberbeckmann S."/>
            <person name="Bunk B."/>
            <person name="Jeske O."/>
            <person name="Meyerdierks A."/>
            <person name="Storesund J.E."/>
            <person name="Kallscheuer N."/>
            <person name="Luecker S."/>
            <person name="Lage O.M."/>
            <person name="Pohl T."/>
            <person name="Merkel B.J."/>
            <person name="Hornburger P."/>
            <person name="Mueller R.-W."/>
            <person name="Bruemmer F."/>
            <person name="Labrenz M."/>
            <person name="Spormann A.M."/>
            <person name="Op den Camp H."/>
            <person name="Overmann J."/>
            <person name="Amann R."/>
            <person name="Jetten M.S.M."/>
            <person name="Mascher T."/>
            <person name="Medema M.H."/>
            <person name="Devos D.P."/>
            <person name="Kaster A.-K."/>
            <person name="Ovreas L."/>
            <person name="Rohde M."/>
            <person name="Galperin M.Y."/>
            <person name="Jogler C."/>
        </authorList>
    </citation>
    <scope>NUCLEOTIDE SEQUENCE [LARGE SCALE GENOMIC DNA]</scope>
    <source>
        <strain evidence="2 3">Pla85_3_4</strain>
    </source>
</reference>
<proteinExistence type="predicted"/>
<keyword evidence="3" id="KW-1185">Reference proteome</keyword>
<dbReference type="RefSeq" id="WP_145054575.1">
    <property type="nucleotide sequence ID" value="NZ_CP036433.1"/>
</dbReference>
<protein>
    <submittedName>
        <fullName evidence="2">Uncharacterized protein</fullName>
    </submittedName>
</protein>
<keyword evidence="1" id="KW-0472">Membrane</keyword>
<accession>A0A518DVM8</accession>
<evidence type="ECO:0000256" key="1">
    <source>
        <dbReference type="SAM" id="Phobius"/>
    </source>
</evidence>
<feature type="transmembrane region" description="Helical" evidence="1">
    <location>
        <begin position="114"/>
        <end position="131"/>
    </location>
</feature>